<feature type="transmembrane region" description="Helical" evidence="7">
    <location>
        <begin position="279"/>
        <end position="297"/>
    </location>
</feature>
<keyword evidence="9" id="KW-1185">Reference proteome</keyword>
<accession>A0A8J2SFS5</accession>
<dbReference type="PANTHER" id="PTHR10361">
    <property type="entry name" value="SODIUM-BILE ACID COTRANSPORTER"/>
    <property type="match status" value="1"/>
</dbReference>
<evidence type="ECO:0000256" key="3">
    <source>
        <dbReference type="ARBA" id="ARBA00022692"/>
    </source>
</evidence>
<dbReference type="OrthoDB" id="203097at2759"/>
<feature type="transmembrane region" description="Helical" evidence="7">
    <location>
        <begin position="180"/>
        <end position="200"/>
    </location>
</feature>
<feature type="compositionally biased region" description="Low complexity" evidence="6">
    <location>
        <begin position="331"/>
        <end position="343"/>
    </location>
</feature>
<feature type="transmembrane region" description="Helical" evidence="7">
    <location>
        <begin position="212"/>
        <end position="235"/>
    </location>
</feature>
<keyword evidence="4 7" id="KW-1133">Transmembrane helix</keyword>
<dbReference type="Gene3D" id="1.20.1530.20">
    <property type="match status" value="1"/>
</dbReference>
<evidence type="ECO:0000313" key="8">
    <source>
        <dbReference type="EMBL" id="CAH0371308.1"/>
    </source>
</evidence>
<keyword evidence="3 7" id="KW-0812">Transmembrane</keyword>
<feature type="transmembrane region" description="Helical" evidence="7">
    <location>
        <begin position="104"/>
        <end position="123"/>
    </location>
</feature>
<evidence type="ECO:0000256" key="2">
    <source>
        <dbReference type="ARBA" id="ARBA00006528"/>
    </source>
</evidence>
<reference evidence="8" key="1">
    <citation type="submission" date="2021-11" db="EMBL/GenBank/DDBJ databases">
        <authorList>
            <consortium name="Genoscope - CEA"/>
            <person name="William W."/>
        </authorList>
    </citation>
    <scope>NUCLEOTIDE SEQUENCE</scope>
</reference>
<keyword evidence="5 7" id="KW-0472">Membrane</keyword>
<evidence type="ECO:0000256" key="4">
    <source>
        <dbReference type="ARBA" id="ARBA00022989"/>
    </source>
</evidence>
<dbReference type="GO" id="GO:0016020">
    <property type="term" value="C:membrane"/>
    <property type="evidence" value="ECO:0007669"/>
    <property type="project" value="UniProtKB-SubCell"/>
</dbReference>
<feature type="region of interest" description="Disordered" evidence="6">
    <location>
        <begin position="325"/>
        <end position="350"/>
    </location>
</feature>
<dbReference type="EMBL" id="CAKKNE010000003">
    <property type="protein sequence ID" value="CAH0371308.1"/>
    <property type="molecule type" value="Genomic_DNA"/>
</dbReference>
<evidence type="ECO:0000256" key="6">
    <source>
        <dbReference type="SAM" id="MobiDB-lite"/>
    </source>
</evidence>
<comment type="caution">
    <text evidence="8">The sequence shown here is derived from an EMBL/GenBank/DDBJ whole genome shotgun (WGS) entry which is preliminary data.</text>
</comment>
<evidence type="ECO:0000313" key="9">
    <source>
        <dbReference type="Proteomes" id="UP000789595"/>
    </source>
</evidence>
<comment type="subcellular location">
    <subcellularLocation>
        <location evidence="1">Membrane</location>
        <topology evidence="1">Multi-pass membrane protein</topology>
    </subcellularLocation>
</comment>
<feature type="transmembrane region" description="Helical" evidence="7">
    <location>
        <begin position="6"/>
        <end position="24"/>
    </location>
</feature>
<evidence type="ECO:0000256" key="5">
    <source>
        <dbReference type="ARBA" id="ARBA00023136"/>
    </source>
</evidence>
<feature type="transmembrane region" description="Helical" evidence="7">
    <location>
        <begin position="135"/>
        <end position="159"/>
    </location>
</feature>
<organism evidence="8 9">
    <name type="scientific">Pelagomonas calceolata</name>
    <dbReference type="NCBI Taxonomy" id="35677"/>
    <lineage>
        <taxon>Eukaryota</taxon>
        <taxon>Sar</taxon>
        <taxon>Stramenopiles</taxon>
        <taxon>Ochrophyta</taxon>
        <taxon>Pelagophyceae</taxon>
        <taxon>Pelagomonadales</taxon>
        <taxon>Pelagomonadaceae</taxon>
        <taxon>Pelagomonas</taxon>
    </lineage>
</organism>
<sequence length="350" mass="37144">MQQIAYFVPLFLLVFGLSASVDVRQAWVERKRFGRGVVCGLLCQFVLLPFLGFCVVKIFDLGEVYGVTLLVVTSSPGGSYSNWWCSLLNADLALSVAMTTASTILSLGLLPLNLIIWVTAAYGTRADRHLRWSGLFLSIGVVLAAILLGLAAGVAFGSAEEPVGDAPRKQKSSKGTKARAFFNALGQLSGVALIAVAFLVSSRDEPVWDKHAGFYVAVALPCLVGLALSTVLAAAASLTKPARATVAVECAYQNPGIATVVALSMFDGDKASRAVGVPLYYGFIEAVFIGLYLVGMWKAGWLLAPPDASVHSVLLWNWQEKGREEVEGDAESAATESAVVVDETPPPSSR</sequence>
<evidence type="ECO:0000256" key="1">
    <source>
        <dbReference type="ARBA" id="ARBA00004141"/>
    </source>
</evidence>
<comment type="similarity">
    <text evidence="2">Belongs to the bile acid:sodium symporter (BASS) (TC 2.A.28) family.</text>
</comment>
<dbReference type="InterPro" id="IPR038770">
    <property type="entry name" value="Na+/solute_symporter_sf"/>
</dbReference>
<dbReference type="AlphaFoldDB" id="A0A8J2SFS5"/>
<feature type="transmembrane region" description="Helical" evidence="7">
    <location>
        <begin position="36"/>
        <end position="59"/>
    </location>
</feature>
<evidence type="ECO:0000256" key="7">
    <source>
        <dbReference type="SAM" id="Phobius"/>
    </source>
</evidence>
<gene>
    <name evidence="8" type="ORF">PECAL_3P12430</name>
</gene>
<name>A0A8J2SFS5_9STRA</name>
<dbReference type="PANTHER" id="PTHR10361:SF28">
    <property type="entry name" value="P3 PROTEIN-RELATED"/>
    <property type="match status" value="1"/>
</dbReference>
<protein>
    <submittedName>
        <fullName evidence="8">Uncharacterized protein</fullName>
    </submittedName>
</protein>
<dbReference type="Proteomes" id="UP000789595">
    <property type="component" value="Unassembled WGS sequence"/>
</dbReference>
<dbReference type="InterPro" id="IPR002657">
    <property type="entry name" value="BilAc:Na_symport/Acr3"/>
</dbReference>
<dbReference type="InterPro" id="IPR004710">
    <property type="entry name" value="Bilac:Na_transpt"/>
</dbReference>
<dbReference type="Pfam" id="PF01758">
    <property type="entry name" value="SBF"/>
    <property type="match status" value="1"/>
</dbReference>
<proteinExistence type="inferred from homology"/>